<dbReference type="EMBL" id="CP014503">
    <property type="protein sequence ID" value="ANB15156.1"/>
    <property type="molecule type" value="Genomic_DNA"/>
</dbReference>
<feature type="chain" id="PRO_5007886244" description="MD-2-related lipid-recognition domain-containing protein" evidence="1">
    <location>
        <begin position="20"/>
        <end position="208"/>
    </location>
</feature>
<keyword evidence="1" id="KW-0732">Signal</keyword>
<dbReference type="AlphaFoldDB" id="A0A167FDE5"/>
<dbReference type="Proteomes" id="UP000189580">
    <property type="component" value="Chromosome b"/>
</dbReference>
<evidence type="ECO:0000313" key="3">
    <source>
        <dbReference type="EMBL" id="ANB15156.1"/>
    </source>
</evidence>
<evidence type="ECO:0000259" key="2">
    <source>
        <dbReference type="SMART" id="SM00737"/>
    </source>
</evidence>
<dbReference type="SMART" id="SM00737">
    <property type="entry name" value="ML"/>
    <property type="match status" value="1"/>
</dbReference>
<dbReference type="GeneID" id="30034729"/>
<protein>
    <recommendedName>
        <fullName evidence="2">MD-2-related lipid-recognition domain-containing protein</fullName>
    </recommendedName>
</protein>
<feature type="domain" description="MD-2-related lipid-recognition" evidence="2">
    <location>
        <begin position="69"/>
        <end position="191"/>
    </location>
</feature>
<keyword evidence="4" id="KW-1185">Reference proteome</keyword>
<accession>A0A167FDE5</accession>
<reference evidence="3 4" key="1">
    <citation type="submission" date="2016-02" db="EMBL/GenBank/DDBJ databases">
        <title>Complete genome sequence and transcriptome regulation of the pentose utilising yeast Sugiyamaella lignohabitans.</title>
        <authorList>
            <person name="Bellasio M."/>
            <person name="Peymann A."/>
            <person name="Valli M."/>
            <person name="Sipitzky M."/>
            <person name="Graf A."/>
            <person name="Sauer M."/>
            <person name="Marx H."/>
            <person name="Mattanovich D."/>
        </authorList>
    </citation>
    <scope>NUCLEOTIDE SEQUENCE [LARGE SCALE GENOMIC DNA]</scope>
    <source>
        <strain evidence="3 4">CBS 10342</strain>
    </source>
</reference>
<dbReference type="KEGG" id="slb:AWJ20_2780"/>
<dbReference type="InterPro" id="IPR003172">
    <property type="entry name" value="ML_dom"/>
</dbReference>
<feature type="signal peptide" evidence="1">
    <location>
        <begin position="1"/>
        <end position="19"/>
    </location>
</feature>
<evidence type="ECO:0000313" key="4">
    <source>
        <dbReference type="Proteomes" id="UP000189580"/>
    </source>
</evidence>
<name>A0A167FDE5_9ASCO</name>
<dbReference type="Pfam" id="PF02221">
    <property type="entry name" value="E1_DerP2_DerF2"/>
    <property type="match status" value="1"/>
</dbReference>
<sequence length="208" mass="23041">MRNSLKALLLVLLLGDVSAKKSSKTSNKAPAITSVPINTDISNILDQVFKNMKYQAPKDCKPLPGGSIVNVCNNGTDPLLKIKEFTIDPYPLVPGHVTFNMIYELEKEIPQGTYLRITSFSEDGPIFDGQVDFCQYATFAEIKCPVPASNEPLHMKQVLEVPDDVPRGVYSFFFTAWSPDNELFTGIAANMQIDNKKLFIPSVHGDDL</sequence>
<dbReference type="RefSeq" id="XP_018737633.1">
    <property type="nucleotide sequence ID" value="XM_018879747.1"/>
</dbReference>
<organism evidence="3 4">
    <name type="scientific">Sugiyamaella lignohabitans</name>
    <dbReference type="NCBI Taxonomy" id="796027"/>
    <lineage>
        <taxon>Eukaryota</taxon>
        <taxon>Fungi</taxon>
        <taxon>Dikarya</taxon>
        <taxon>Ascomycota</taxon>
        <taxon>Saccharomycotina</taxon>
        <taxon>Dipodascomycetes</taxon>
        <taxon>Dipodascales</taxon>
        <taxon>Trichomonascaceae</taxon>
        <taxon>Sugiyamaella</taxon>
    </lineage>
</organism>
<gene>
    <name evidence="3" type="ORF">AWJ20_2780</name>
</gene>
<evidence type="ECO:0000256" key="1">
    <source>
        <dbReference type="SAM" id="SignalP"/>
    </source>
</evidence>
<proteinExistence type="predicted"/>